<dbReference type="GO" id="GO:0005886">
    <property type="term" value="C:plasma membrane"/>
    <property type="evidence" value="ECO:0007669"/>
    <property type="project" value="UniProtKB-SubCell"/>
</dbReference>
<comment type="similarity">
    <text evidence="2 11">Belongs to the sodium:solute symporter (SSF) (TC 2.A.21) family.</text>
</comment>
<keyword evidence="8" id="KW-0406">Ion transport</keyword>
<evidence type="ECO:0008006" key="15">
    <source>
        <dbReference type="Google" id="ProtNLM"/>
    </source>
</evidence>
<feature type="transmembrane region" description="Helical" evidence="12">
    <location>
        <begin position="105"/>
        <end position="125"/>
    </location>
</feature>
<gene>
    <name evidence="13" type="ORF">PPYR_10827</name>
</gene>
<evidence type="ECO:0000256" key="9">
    <source>
        <dbReference type="ARBA" id="ARBA00023136"/>
    </source>
</evidence>
<evidence type="ECO:0000256" key="10">
    <source>
        <dbReference type="ARBA" id="ARBA00023201"/>
    </source>
</evidence>
<feature type="transmembrane region" description="Helical" evidence="12">
    <location>
        <begin position="232"/>
        <end position="253"/>
    </location>
</feature>
<feature type="transmembrane region" description="Helical" evidence="12">
    <location>
        <begin position="164"/>
        <end position="185"/>
    </location>
</feature>
<keyword evidence="9 12" id="KW-0472">Membrane</keyword>
<evidence type="ECO:0000256" key="5">
    <source>
        <dbReference type="ARBA" id="ARBA00022692"/>
    </source>
</evidence>
<evidence type="ECO:0000313" key="14">
    <source>
        <dbReference type="Proteomes" id="UP000327044"/>
    </source>
</evidence>
<dbReference type="InterPro" id="IPR038377">
    <property type="entry name" value="Na/Glc_symporter_sf"/>
</dbReference>
<keyword evidence="7" id="KW-0915">Sodium</keyword>
<reference evidence="13 14" key="1">
    <citation type="journal article" date="2018" name="Elife">
        <title>Firefly genomes illuminate parallel origins of bioluminescence in beetles.</title>
        <authorList>
            <person name="Fallon T.R."/>
            <person name="Lower S.E."/>
            <person name="Chang C.H."/>
            <person name="Bessho-Uehara M."/>
            <person name="Martin G.J."/>
            <person name="Bewick A.J."/>
            <person name="Behringer M."/>
            <person name="Debat H.J."/>
            <person name="Wong I."/>
            <person name="Day J.C."/>
            <person name="Suvorov A."/>
            <person name="Silva C.J."/>
            <person name="Stanger-Hall K.F."/>
            <person name="Hall D.W."/>
            <person name="Schmitz R.J."/>
            <person name="Nelson D.R."/>
            <person name="Lewis S.M."/>
            <person name="Shigenobu S."/>
            <person name="Bybee S.M."/>
            <person name="Larracuente A.M."/>
            <person name="Oba Y."/>
            <person name="Weng J.K."/>
        </authorList>
    </citation>
    <scope>NUCLEOTIDE SEQUENCE [LARGE SCALE GENOMIC DNA]</scope>
    <source>
        <strain evidence="13">1611_PpyrPB1</strain>
        <tissue evidence="13">Whole body</tissue>
    </source>
</reference>
<evidence type="ECO:0000256" key="2">
    <source>
        <dbReference type="ARBA" id="ARBA00006434"/>
    </source>
</evidence>
<proteinExistence type="inferred from homology"/>
<keyword evidence="10" id="KW-0739">Sodium transport</keyword>
<dbReference type="PROSITE" id="PS50283">
    <property type="entry name" value="NA_SOLUT_SYMP_3"/>
    <property type="match status" value="1"/>
</dbReference>
<evidence type="ECO:0000256" key="12">
    <source>
        <dbReference type="SAM" id="Phobius"/>
    </source>
</evidence>
<evidence type="ECO:0000256" key="8">
    <source>
        <dbReference type="ARBA" id="ARBA00023065"/>
    </source>
</evidence>
<keyword evidence="14" id="KW-1185">Reference proteome</keyword>
<name>A0A5N4AHL0_PHOPY</name>
<dbReference type="GO" id="GO:0015293">
    <property type="term" value="F:symporter activity"/>
    <property type="evidence" value="ECO:0007669"/>
    <property type="project" value="TreeGrafter"/>
</dbReference>
<dbReference type="EMBL" id="VVIM01000007">
    <property type="protein sequence ID" value="KAB0796766.1"/>
    <property type="molecule type" value="Genomic_DNA"/>
</dbReference>
<keyword evidence="3" id="KW-0813">Transport</keyword>
<dbReference type="Pfam" id="PF00474">
    <property type="entry name" value="SSF"/>
    <property type="match status" value="1"/>
</dbReference>
<dbReference type="InParanoid" id="A0A5N4AHL0"/>
<dbReference type="Gene3D" id="1.20.1730.10">
    <property type="entry name" value="Sodium/glucose cotransporter"/>
    <property type="match status" value="1"/>
</dbReference>
<evidence type="ECO:0000256" key="6">
    <source>
        <dbReference type="ARBA" id="ARBA00022989"/>
    </source>
</evidence>
<evidence type="ECO:0000256" key="7">
    <source>
        <dbReference type="ARBA" id="ARBA00023053"/>
    </source>
</evidence>
<feature type="transmembrane region" description="Helical" evidence="12">
    <location>
        <begin position="131"/>
        <end position="152"/>
    </location>
</feature>
<evidence type="ECO:0000256" key="4">
    <source>
        <dbReference type="ARBA" id="ARBA00022475"/>
    </source>
</evidence>
<evidence type="ECO:0000313" key="13">
    <source>
        <dbReference type="EMBL" id="KAB0796766.1"/>
    </source>
</evidence>
<evidence type="ECO:0000256" key="1">
    <source>
        <dbReference type="ARBA" id="ARBA00004651"/>
    </source>
</evidence>
<protein>
    <recommendedName>
        <fullName evidence="15">Sodium/solute symporter</fullName>
    </recommendedName>
</protein>
<dbReference type="PANTHER" id="PTHR42985">
    <property type="entry name" value="SODIUM-COUPLED MONOCARBOXYLATE TRANSPORTER"/>
    <property type="match status" value="1"/>
</dbReference>
<sequence length="302" mass="32890">MALQCFGMVAVNAFCAFIGVILYARYRNCDPVMAGDVRRYDQILPFFIMEIGKKVPGLSGIFIAGIFSATLSTLSSSFNTLSATIYGDLIAPCISREALKGKECWILRLIVVITGGLCTCLTFLVEYMGGILPFVTAFVGLVYGVLTGLFILGLTFRRANAKGAFYGSVTSFIFIGTIAAIGQWYSIQGAGVDFRKPMSVADCPVPVNITIVPTTHAEYTHSKPFVLFRISFWYNSVLCTLMVIIVGMLVSCLTKTESVDPTLLSHIGRKGVSKGKLSTIKTYAVGMKDESGHTYNFQRNVC</sequence>
<comment type="subcellular location">
    <subcellularLocation>
        <location evidence="1">Cell membrane</location>
        <topology evidence="1">Multi-pass membrane protein</topology>
    </subcellularLocation>
</comment>
<evidence type="ECO:0000256" key="11">
    <source>
        <dbReference type="RuleBase" id="RU362091"/>
    </source>
</evidence>
<evidence type="ECO:0000256" key="3">
    <source>
        <dbReference type="ARBA" id="ARBA00022448"/>
    </source>
</evidence>
<dbReference type="PANTHER" id="PTHR42985:SF21">
    <property type="entry name" value="SODIUM-DEPENDENT MULTIVITAMIN TRANSPORTER-LIKE PROTEIN"/>
    <property type="match status" value="1"/>
</dbReference>
<dbReference type="InterPro" id="IPR051163">
    <property type="entry name" value="Sodium:Solute_Symporter_SSF"/>
</dbReference>
<keyword evidence="6 12" id="KW-1133">Transmembrane helix</keyword>
<accession>A0A5N4AHL0</accession>
<keyword evidence="5 12" id="KW-0812">Transmembrane</keyword>
<dbReference type="InterPro" id="IPR001734">
    <property type="entry name" value="Na/solute_symporter"/>
</dbReference>
<comment type="caution">
    <text evidence="13">The sequence shown here is derived from an EMBL/GenBank/DDBJ whole genome shotgun (WGS) entry which is preliminary data.</text>
</comment>
<dbReference type="AlphaFoldDB" id="A0A5N4AHL0"/>
<dbReference type="GO" id="GO:0006814">
    <property type="term" value="P:sodium ion transport"/>
    <property type="evidence" value="ECO:0007669"/>
    <property type="project" value="UniProtKB-KW"/>
</dbReference>
<organism evidence="13 14">
    <name type="scientific">Photinus pyralis</name>
    <name type="common">Common eastern firefly</name>
    <name type="synonym">Lampyris pyralis</name>
    <dbReference type="NCBI Taxonomy" id="7054"/>
    <lineage>
        <taxon>Eukaryota</taxon>
        <taxon>Metazoa</taxon>
        <taxon>Ecdysozoa</taxon>
        <taxon>Arthropoda</taxon>
        <taxon>Hexapoda</taxon>
        <taxon>Insecta</taxon>
        <taxon>Pterygota</taxon>
        <taxon>Neoptera</taxon>
        <taxon>Endopterygota</taxon>
        <taxon>Coleoptera</taxon>
        <taxon>Polyphaga</taxon>
        <taxon>Elateriformia</taxon>
        <taxon>Elateroidea</taxon>
        <taxon>Lampyridae</taxon>
        <taxon>Lampyrinae</taxon>
        <taxon>Photinus</taxon>
    </lineage>
</organism>
<feature type="transmembrane region" description="Helical" evidence="12">
    <location>
        <begin position="6"/>
        <end position="24"/>
    </location>
</feature>
<dbReference type="Proteomes" id="UP000327044">
    <property type="component" value="Unassembled WGS sequence"/>
</dbReference>
<keyword evidence="4" id="KW-1003">Cell membrane</keyword>